<keyword evidence="8" id="KW-0449">Lipoprotein</keyword>
<feature type="transmembrane region" description="Helical" evidence="10">
    <location>
        <begin position="87"/>
        <end position="111"/>
    </location>
</feature>
<comment type="domain">
    <text evidence="10">The DHHC domain is required for palmitoyltransferase activity.</text>
</comment>
<evidence type="ECO:0000256" key="5">
    <source>
        <dbReference type="ARBA" id="ARBA00022989"/>
    </source>
</evidence>
<feature type="compositionally biased region" description="Polar residues" evidence="11">
    <location>
        <begin position="188"/>
        <end position="217"/>
    </location>
</feature>
<evidence type="ECO:0000256" key="10">
    <source>
        <dbReference type="RuleBase" id="RU079119"/>
    </source>
</evidence>
<dbReference type="Proteomes" id="UP000593567">
    <property type="component" value="Unassembled WGS sequence"/>
</dbReference>
<feature type="domain" description="Palmitoyltransferase DHHC" evidence="12">
    <location>
        <begin position="223"/>
        <end position="353"/>
    </location>
</feature>
<dbReference type="GO" id="GO:0005794">
    <property type="term" value="C:Golgi apparatus"/>
    <property type="evidence" value="ECO:0007669"/>
    <property type="project" value="TreeGrafter"/>
</dbReference>
<dbReference type="EC" id="2.3.1.225" evidence="10"/>
<dbReference type="InterPro" id="IPR039859">
    <property type="entry name" value="PFA4/ZDH16/20/ERF2-like"/>
</dbReference>
<dbReference type="PANTHER" id="PTHR22883">
    <property type="entry name" value="ZINC FINGER DHHC DOMAIN CONTAINING PROTEIN"/>
    <property type="match status" value="1"/>
</dbReference>
<evidence type="ECO:0000313" key="13">
    <source>
        <dbReference type="EMBL" id="KAF6038679.1"/>
    </source>
</evidence>
<keyword evidence="7" id="KW-0564">Palmitate</keyword>
<dbReference type="PANTHER" id="PTHR22883:SF301">
    <property type="entry name" value="PALMITOYLTRANSFERASE ZDHHC12"/>
    <property type="match status" value="1"/>
</dbReference>
<reference evidence="13" key="1">
    <citation type="submission" date="2020-06" db="EMBL/GenBank/DDBJ databases">
        <title>Draft genome of Bugula neritina, a colonial animal packing powerful symbionts and potential medicines.</title>
        <authorList>
            <person name="Rayko M."/>
        </authorList>
    </citation>
    <scope>NUCLEOTIDE SEQUENCE [LARGE SCALE GENOMIC DNA]</scope>
    <source>
        <strain evidence="13">Kwan_BN1</strain>
    </source>
</reference>
<feature type="transmembrane region" description="Helical" evidence="10">
    <location>
        <begin position="311"/>
        <end position="337"/>
    </location>
</feature>
<evidence type="ECO:0000256" key="4">
    <source>
        <dbReference type="ARBA" id="ARBA00022692"/>
    </source>
</evidence>
<evidence type="ECO:0000256" key="3">
    <source>
        <dbReference type="ARBA" id="ARBA00022679"/>
    </source>
</evidence>
<name>A0A7J7KJA8_BUGNE</name>
<feature type="transmembrane region" description="Helical" evidence="10">
    <location>
        <begin position="270"/>
        <end position="290"/>
    </location>
</feature>
<evidence type="ECO:0000256" key="8">
    <source>
        <dbReference type="ARBA" id="ARBA00023288"/>
    </source>
</evidence>
<evidence type="ECO:0000256" key="11">
    <source>
        <dbReference type="SAM" id="MobiDB-lite"/>
    </source>
</evidence>
<dbReference type="InterPro" id="IPR001594">
    <property type="entry name" value="Palmitoyltrfase_DHHC"/>
</dbReference>
<comment type="caution">
    <text evidence="13">The sequence shown here is derived from an EMBL/GenBank/DDBJ whole genome shotgun (WGS) entry which is preliminary data.</text>
</comment>
<keyword evidence="5 10" id="KW-1133">Transmembrane helix</keyword>
<evidence type="ECO:0000256" key="1">
    <source>
        <dbReference type="ARBA" id="ARBA00004127"/>
    </source>
</evidence>
<keyword evidence="6 10" id="KW-0472">Membrane</keyword>
<keyword evidence="4 10" id="KW-0812">Transmembrane</keyword>
<feature type="compositionally biased region" description="Basic and acidic residues" evidence="11">
    <location>
        <begin position="163"/>
        <end position="174"/>
    </location>
</feature>
<accession>A0A7J7KJA8</accession>
<comment type="subcellular location">
    <subcellularLocation>
        <location evidence="1">Endomembrane system</location>
        <topology evidence="1">Multi-pass membrane protein</topology>
    </subcellularLocation>
</comment>
<dbReference type="PROSITE" id="PS50216">
    <property type="entry name" value="DHHC"/>
    <property type="match status" value="1"/>
</dbReference>
<keyword evidence="9 10" id="KW-0012">Acyltransferase</keyword>
<keyword evidence="14" id="KW-1185">Reference proteome</keyword>
<dbReference type="GO" id="GO:0019706">
    <property type="term" value="F:protein-cysteine S-palmitoyltransferase activity"/>
    <property type="evidence" value="ECO:0007669"/>
    <property type="project" value="UniProtKB-EC"/>
</dbReference>
<dbReference type="GO" id="GO:0006612">
    <property type="term" value="P:protein targeting to membrane"/>
    <property type="evidence" value="ECO:0007669"/>
    <property type="project" value="TreeGrafter"/>
</dbReference>
<dbReference type="GO" id="GO:0005783">
    <property type="term" value="C:endoplasmic reticulum"/>
    <property type="evidence" value="ECO:0007669"/>
    <property type="project" value="TreeGrafter"/>
</dbReference>
<evidence type="ECO:0000256" key="9">
    <source>
        <dbReference type="ARBA" id="ARBA00023315"/>
    </source>
</evidence>
<protein>
    <recommendedName>
        <fullName evidence="10">Palmitoyltransferase</fullName>
        <ecNumber evidence="10">2.3.1.225</ecNumber>
    </recommendedName>
</protein>
<organism evidence="13 14">
    <name type="scientific">Bugula neritina</name>
    <name type="common">Brown bryozoan</name>
    <name type="synonym">Sertularia neritina</name>
    <dbReference type="NCBI Taxonomy" id="10212"/>
    <lineage>
        <taxon>Eukaryota</taxon>
        <taxon>Metazoa</taxon>
        <taxon>Spiralia</taxon>
        <taxon>Lophotrochozoa</taxon>
        <taxon>Bryozoa</taxon>
        <taxon>Gymnolaemata</taxon>
        <taxon>Cheilostomatida</taxon>
        <taxon>Flustrina</taxon>
        <taxon>Buguloidea</taxon>
        <taxon>Bugulidae</taxon>
        <taxon>Bugula</taxon>
    </lineage>
</organism>
<evidence type="ECO:0000256" key="6">
    <source>
        <dbReference type="ARBA" id="ARBA00023136"/>
    </source>
</evidence>
<feature type="region of interest" description="Disordered" evidence="11">
    <location>
        <begin position="160"/>
        <end position="220"/>
    </location>
</feature>
<comment type="catalytic activity">
    <reaction evidence="10">
        <text>L-cysteinyl-[protein] + hexadecanoyl-CoA = S-hexadecanoyl-L-cysteinyl-[protein] + CoA</text>
        <dbReference type="Rhea" id="RHEA:36683"/>
        <dbReference type="Rhea" id="RHEA-COMP:10131"/>
        <dbReference type="Rhea" id="RHEA-COMP:11032"/>
        <dbReference type="ChEBI" id="CHEBI:29950"/>
        <dbReference type="ChEBI" id="CHEBI:57287"/>
        <dbReference type="ChEBI" id="CHEBI:57379"/>
        <dbReference type="ChEBI" id="CHEBI:74151"/>
        <dbReference type="EC" id="2.3.1.225"/>
    </reaction>
</comment>
<dbReference type="EMBL" id="VXIV02000377">
    <property type="protein sequence ID" value="KAF6038679.1"/>
    <property type="molecule type" value="Genomic_DNA"/>
</dbReference>
<comment type="similarity">
    <text evidence="2 10">Belongs to the DHHC palmitoyltransferase family.</text>
</comment>
<gene>
    <name evidence="13" type="ORF">EB796_003008</name>
</gene>
<evidence type="ECO:0000256" key="7">
    <source>
        <dbReference type="ARBA" id="ARBA00023139"/>
    </source>
</evidence>
<dbReference type="OrthoDB" id="331948at2759"/>
<keyword evidence="3 10" id="KW-0808">Transferase</keyword>
<dbReference type="AlphaFoldDB" id="A0A7J7KJA8"/>
<evidence type="ECO:0000256" key="2">
    <source>
        <dbReference type="ARBA" id="ARBA00008574"/>
    </source>
</evidence>
<proteinExistence type="inferred from homology"/>
<evidence type="ECO:0000313" key="14">
    <source>
        <dbReference type="Proteomes" id="UP000593567"/>
    </source>
</evidence>
<evidence type="ECO:0000259" key="12">
    <source>
        <dbReference type="Pfam" id="PF01529"/>
    </source>
</evidence>
<dbReference type="Pfam" id="PF01529">
    <property type="entry name" value="DHHC"/>
    <property type="match status" value="1"/>
</dbReference>
<sequence>MLINISYINICFNFVILILYCLGIHVAIKLDIGMGSGGCAYLIKKACHCLTCGGGEYVVRFIHTAFSIGIPSTLLANKRSDLHSWLILYDGSYVFGFLYFGLLLASLIFYYCACLTDPGYVDQKTLASLANDEDDEELFVQRSTNKQGYTSLQMSDTSVSFNHDSHDISSKDENNSPAVLDTGDIAQTHRNQGAHSSRDPTYTSNDSVSNSADNKPSQEADVDGTRFCRVCNIQQPLRSRHCPDCKKCVLKFDHHCPWLSTCVGENNHKYFWLFLLFINVVIAFSMWLAVRSFPSFTTKDKEKDDFSGTDIAFTLLNILSMLILVVGGLSTISLFGFHSYLMFTNQTTWESVSRSRISYLKRLRDDDNPFHLGYCANIYSFCCRCTPKQWKSVYRRSMSASTLQSQPLVSAA</sequence>
<feature type="transmembrane region" description="Helical" evidence="10">
    <location>
        <begin position="6"/>
        <end position="28"/>
    </location>
</feature>